<dbReference type="AlphaFoldDB" id="A0A3S9PPB7"/>
<dbReference type="OrthoDB" id="4231541at2"/>
<accession>A0A3S9PPB7</accession>
<evidence type="ECO:0000313" key="1">
    <source>
        <dbReference type="EMBL" id="AZQ74165.1"/>
    </source>
</evidence>
<sequence length="96" mass="10228">MSAADAPAQPFSIGPIWRDSNVRSGPSLESPVQKLLLPDDGVSYDALGWVTGDEVVEGENPKGVIISDIWFELAMGGWCSAVNFDQETVARVVAGH</sequence>
<gene>
    <name evidence="1" type="ORF">EKH77_25710</name>
</gene>
<keyword evidence="2" id="KW-1185">Reference proteome</keyword>
<protein>
    <recommendedName>
        <fullName evidence="3">SH3 domain-containing protein</fullName>
    </recommendedName>
</protein>
<dbReference type="EMBL" id="CP034587">
    <property type="protein sequence ID" value="AZQ74165.1"/>
    <property type="molecule type" value="Genomic_DNA"/>
</dbReference>
<name>A0A3S9PPB7_STRLT</name>
<proteinExistence type="predicted"/>
<organism evidence="1 2">
    <name type="scientific">Streptomyces luteoverticillatus</name>
    <name type="common">Streptoverticillium luteoverticillatus</name>
    <dbReference type="NCBI Taxonomy" id="66425"/>
    <lineage>
        <taxon>Bacteria</taxon>
        <taxon>Bacillati</taxon>
        <taxon>Actinomycetota</taxon>
        <taxon>Actinomycetes</taxon>
        <taxon>Kitasatosporales</taxon>
        <taxon>Streptomycetaceae</taxon>
        <taxon>Streptomyces</taxon>
    </lineage>
</organism>
<reference evidence="1 2" key="1">
    <citation type="submission" date="2018-12" db="EMBL/GenBank/DDBJ databases">
        <title>The whole draft genome of Streptomyce luteoverticillatus CGMCC 15060.</title>
        <authorList>
            <person name="Feng Z."/>
            <person name="Chen G."/>
            <person name="Zhang J."/>
            <person name="Zhu H."/>
            <person name="Yu X."/>
            <person name="Zhang W."/>
            <person name="Zhang X."/>
        </authorList>
    </citation>
    <scope>NUCLEOTIDE SEQUENCE [LARGE SCALE GENOMIC DNA]</scope>
    <source>
        <strain evidence="1 2">CGMCC 15060</strain>
    </source>
</reference>
<evidence type="ECO:0008006" key="3">
    <source>
        <dbReference type="Google" id="ProtNLM"/>
    </source>
</evidence>
<dbReference type="Proteomes" id="UP000267900">
    <property type="component" value="Chromosome"/>
</dbReference>
<dbReference type="RefSeq" id="WP_126916668.1">
    <property type="nucleotide sequence ID" value="NZ_CP034587.1"/>
</dbReference>
<evidence type="ECO:0000313" key="2">
    <source>
        <dbReference type="Proteomes" id="UP000267900"/>
    </source>
</evidence>